<dbReference type="InterPro" id="IPR018337">
    <property type="entry name" value="Cell_wall/Cho-bd_repeat"/>
</dbReference>
<feature type="region of interest" description="Disordered" evidence="3">
    <location>
        <begin position="115"/>
        <end position="144"/>
    </location>
</feature>
<evidence type="ECO:0000256" key="2">
    <source>
        <dbReference type="PROSITE-ProRule" id="PRU00591"/>
    </source>
</evidence>
<dbReference type="EC" id="3.5.1.28" evidence="5"/>
<dbReference type="GO" id="GO:0008745">
    <property type="term" value="F:N-acetylmuramoyl-L-alanine amidase activity"/>
    <property type="evidence" value="ECO:0007669"/>
    <property type="project" value="UniProtKB-EC"/>
</dbReference>
<evidence type="ECO:0000313" key="5">
    <source>
        <dbReference type="EMBL" id="RSI95992.1"/>
    </source>
</evidence>
<evidence type="ECO:0000313" key="6">
    <source>
        <dbReference type="Proteomes" id="UP000280535"/>
    </source>
</evidence>
<evidence type="ECO:0000256" key="3">
    <source>
        <dbReference type="SAM" id="MobiDB-lite"/>
    </source>
</evidence>
<feature type="repeat" description="Cell wall-binding" evidence="2">
    <location>
        <begin position="236"/>
        <end position="255"/>
    </location>
</feature>
<name>A0A428DLQ3_STRMT</name>
<reference evidence="5 6" key="1">
    <citation type="submission" date="2018-11" db="EMBL/GenBank/DDBJ databases">
        <title>Species Designations Belie Phenotypic and Genotypic Heterogeneity in Oral Streptococci.</title>
        <authorList>
            <person name="Velsko I."/>
        </authorList>
    </citation>
    <scope>NUCLEOTIDE SEQUENCE [LARGE SCALE GENOMIC DNA]</scope>
    <source>
        <strain evidence="5 6">BCC49</strain>
    </source>
</reference>
<feature type="chain" id="PRO_5019579821" evidence="4">
    <location>
        <begin position="28"/>
        <end position="275"/>
    </location>
</feature>
<dbReference type="SUPFAM" id="SSF69360">
    <property type="entry name" value="Cell wall binding repeat"/>
    <property type="match status" value="1"/>
</dbReference>
<feature type="repeat" description="Cell wall-binding" evidence="2">
    <location>
        <begin position="176"/>
        <end position="195"/>
    </location>
</feature>
<evidence type="ECO:0000256" key="4">
    <source>
        <dbReference type="SAM" id="SignalP"/>
    </source>
</evidence>
<feature type="repeat" description="Cell wall-binding" evidence="2">
    <location>
        <begin position="216"/>
        <end position="235"/>
    </location>
</feature>
<keyword evidence="5" id="KW-0378">Hydrolase</keyword>
<feature type="signal peptide" evidence="4">
    <location>
        <begin position="1"/>
        <end position="27"/>
    </location>
</feature>
<keyword evidence="4" id="KW-0732">Signal</keyword>
<dbReference type="AlphaFoldDB" id="A0A428DLQ3"/>
<accession>A0A428DLQ3</accession>
<feature type="compositionally biased region" description="Basic and acidic residues" evidence="3">
    <location>
        <begin position="131"/>
        <end position="144"/>
    </location>
</feature>
<evidence type="ECO:0000256" key="1">
    <source>
        <dbReference type="ARBA" id="ARBA00022737"/>
    </source>
</evidence>
<organism evidence="5 6">
    <name type="scientific">Streptococcus mitis</name>
    <dbReference type="NCBI Taxonomy" id="28037"/>
    <lineage>
        <taxon>Bacteria</taxon>
        <taxon>Bacillati</taxon>
        <taxon>Bacillota</taxon>
        <taxon>Bacilli</taxon>
        <taxon>Lactobacillales</taxon>
        <taxon>Streptococcaceae</taxon>
        <taxon>Streptococcus</taxon>
        <taxon>Streptococcus mitis group</taxon>
    </lineage>
</organism>
<comment type="caution">
    <text evidence="5">The sequence shown here is derived from an EMBL/GenBank/DDBJ whole genome shotgun (WGS) entry which is preliminary data.</text>
</comment>
<dbReference type="PROSITE" id="PS51170">
    <property type="entry name" value="CW"/>
    <property type="match status" value="4"/>
</dbReference>
<dbReference type="Pfam" id="PF19127">
    <property type="entry name" value="Choline_bind_3"/>
    <property type="match status" value="2"/>
</dbReference>
<dbReference type="Proteomes" id="UP000280535">
    <property type="component" value="Unassembled WGS sequence"/>
</dbReference>
<proteinExistence type="predicted"/>
<dbReference type="EMBL" id="RJOA01000022">
    <property type="protein sequence ID" value="RSI95992.1"/>
    <property type="molecule type" value="Genomic_DNA"/>
</dbReference>
<protein>
    <submittedName>
        <fullName evidence="5">Autolysin</fullName>
        <ecNumber evidence="5">3.5.1.28</ecNumber>
    </submittedName>
</protein>
<dbReference type="Gene3D" id="2.10.270.10">
    <property type="entry name" value="Cholin Binding"/>
    <property type="match status" value="1"/>
</dbReference>
<sequence length="275" mass="31247">MKKTIIKFFTVATLVVLANMTSKIVLADATITRDKVSDSVEIISDMFKTYNEADTALNHVKVKYLDDYGSYRAGIVPTENLKNYEVYVTIRNVSRGEGGEDTVVNVAKALSTSKKVVPEKPNDKGTNTDQVSRDNGKNSKQPKETSIIKEKFVSMAGWLQSSGRWWYRHNNEKYTTNGWELINGIWYYFDRSGWMQTGWVKTDGLWYYLNSSGAMQTGWVKTGGKWYYLNSSGSMKTGWFTVSGKWYYAYNSGTLAVNTITPDGYRVNTSGEWIR</sequence>
<gene>
    <name evidence="5" type="primary">lytA_7</name>
    <name evidence="5" type="ORF">D8843_08730</name>
</gene>
<keyword evidence="1" id="KW-0677">Repeat</keyword>
<feature type="repeat" description="Cell wall-binding" evidence="2">
    <location>
        <begin position="196"/>
        <end position="215"/>
    </location>
</feature>